<protein>
    <recommendedName>
        <fullName evidence="1">DUF218 domain-containing protein</fullName>
    </recommendedName>
</protein>
<dbReference type="PATRIC" id="fig|1224164.3.peg.1910"/>
<dbReference type="Pfam" id="PF02698">
    <property type="entry name" value="DUF218"/>
    <property type="match status" value="1"/>
</dbReference>
<dbReference type="InterPro" id="IPR003848">
    <property type="entry name" value="DUF218"/>
</dbReference>
<dbReference type="KEGG" id="cvt:B843_09465"/>
<evidence type="ECO:0000259" key="1">
    <source>
        <dbReference type="Pfam" id="PF02698"/>
    </source>
</evidence>
<dbReference type="AlphaFoldDB" id="W5Y9S2"/>
<sequence length="226" mass="24623">MVRPALVAGAALGAGLLLIPAAIVVRGAIHPRNEFGRFDMIAVLGTAQYDGVPSKQLAARLRWAAKLWEENRCQPVITLGGSLPGDRFTEAQVGREYLLAAHVDASLVHELPVGNDSRGSLQALAHTFPHSSFLIVTDPNHALRAELIARQLGLDAKASGTPFTPTRFPGRHWLLTLLHECGGMAVVISRRFLGDRLAAVVEDLLREGEIRLRPSRGTRIDYIRHT</sequence>
<name>W5Y9S2_9CORY</name>
<proteinExistence type="predicted"/>
<dbReference type="CDD" id="cd06259">
    <property type="entry name" value="YdcF-like"/>
    <property type="match status" value="1"/>
</dbReference>
<dbReference type="EMBL" id="CP004353">
    <property type="protein sequence ID" value="AHI23278.1"/>
    <property type="molecule type" value="Genomic_DNA"/>
</dbReference>
<dbReference type="RefSeq" id="WP_025253288.1">
    <property type="nucleotide sequence ID" value="NZ_CP004353.1"/>
</dbReference>
<accession>W5Y9S2</accession>
<dbReference type="eggNOG" id="COG1434">
    <property type="taxonomic scope" value="Bacteria"/>
</dbReference>
<dbReference type="Proteomes" id="UP000019222">
    <property type="component" value="Chromosome"/>
</dbReference>
<dbReference type="HOGENOM" id="CLU_051474_1_0_11"/>
<dbReference type="STRING" id="1224164.B843_09465"/>
<organism evidence="2 3">
    <name type="scientific">Corynebacterium vitaeruminis DSM 20294</name>
    <dbReference type="NCBI Taxonomy" id="1224164"/>
    <lineage>
        <taxon>Bacteria</taxon>
        <taxon>Bacillati</taxon>
        <taxon>Actinomycetota</taxon>
        <taxon>Actinomycetes</taxon>
        <taxon>Mycobacteriales</taxon>
        <taxon>Corynebacteriaceae</taxon>
        <taxon>Corynebacterium</taxon>
    </lineage>
</organism>
<evidence type="ECO:0000313" key="3">
    <source>
        <dbReference type="Proteomes" id="UP000019222"/>
    </source>
</evidence>
<keyword evidence="3" id="KW-1185">Reference proteome</keyword>
<reference evidence="2 3" key="1">
    <citation type="submission" date="2013-02" db="EMBL/GenBank/DDBJ databases">
        <title>The complete genome sequence of Corynebacterium vitaeruminis DSM 20294.</title>
        <authorList>
            <person name="Ruckert C."/>
            <person name="Albersmeier A."/>
            <person name="Kalinowski J."/>
        </authorList>
    </citation>
    <scope>NUCLEOTIDE SEQUENCE [LARGE SCALE GENOMIC DNA]</scope>
    <source>
        <strain evidence="3">ATCC 10234</strain>
    </source>
</reference>
<gene>
    <name evidence="2" type="ORF">B843_09465</name>
</gene>
<evidence type="ECO:0000313" key="2">
    <source>
        <dbReference type="EMBL" id="AHI23278.1"/>
    </source>
</evidence>
<feature type="domain" description="DUF218" evidence="1">
    <location>
        <begin position="39"/>
        <end position="165"/>
    </location>
</feature>